<dbReference type="InterPro" id="IPR029057">
    <property type="entry name" value="PRTase-like"/>
</dbReference>
<dbReference type="InterPro" id="IPR000836">
    <property type="entry name" value="PRTase_dom"/>
</dbReference>
<keyword evidence="9 11" id="KW-0808">Transferase</keyword>
<dbReference type="Gene3D" id="3.40.50.2020">
    <property type="match status" value="1"/>
</dbReference>
<evidence type="ECO:0000313" key="14">
    <source>
        <dbReference type="Proteomes" id="UP000196573"/>
    </source>
</evidence>
<dbReference type="CDD" id="cd06223">
    <property type="entry name" value="PRTases_typeI"/>
    <property type="match status" value="1"/>
</dbReference>
<evidence type="ECO:0000256" key="3">
    <source>
        <dbReference type="ARBA" id="ARBA00004659"/>
    </source>
</evidence>
<feature type="domain" description="Phosphoribosyltransferase" evidence="12">
    <location>
        <begin position="33"/>
        <end position="160"/>
    </location>
</feature>
<dbReference type="RefSeq" id="WP_087108688.1">
    <property type="nucleotide sequence ID" value="NZ_CBCSCN010000008.1"/>
</dbReference>
<dbReference type="EMBL" id="FWPT01000003">
    <property type="protein sequence ID" value="SMA43627.1"/>
    <property type="molecule type" value="Genomic_DNA"/>
</dbReference>
<dbReference type="SUPFAM" id="SSF53271">
    <property type="entry name" value="PRTase-like"/>
    <property type="match status" value="1"/>
</dbReference>
<evidence type="ECO:0000256" key="7">
    <source>
        <dbReference type="ARBA" id="ARBA00022490"/>
    </source>
</evidence>
<accession>A0A1X7AHV2</accession>
<dbReference type="FunFam" id="3.40.50.2020:FF:000021">
    <property type="entry name" value="Adenine phosphoribosyltransferase"/>
    <property type="match status" value="1"/>
</dbReference>
<evidence type="ECO:0000259" key="12">
    <source>
        <dbReference type="Pfam" id="PF00156"/>
    </source>
</evidence>
<comment type="subunit">
    <text evidence="5 11">Homodimer.</text>
</comment>
<protein>
    <recommendedName>
        <fullName evidence="6 11">Adenine phosphoribosyltransferase</fullName>
        <shortName evidence="11">APRT</shortName>
        <ecNumber evidence="6 11">2.4.2.7</ecNumber>
    </recommendedName>
</protein>
<dbReference type="Proteomes" id="UP000196573">
    <property type="component" value="Unassembled WGS sequence"/>
</dbReference>
<evidence type="ECO:0000256" key="8">
    <source>
        <dbReference type="ARBA" id="ARBA00022676"/>
    </source>
</evidence>
<dbReference type="UniPathway" id="UPA00588">
    <property type="reaction ID" value="UER00646"/>
</dbReference>
<keyword evidence="10 11" id="KW-0660">Purine salvage</keyword>
<sequence length="181" mass="19671">MTNHSKFDEERLRSLIRAVPDWPEAGVMFRDITTLLQDPQGMRMVHNTFADRYRDQNITHIGALDARGFLLGAPLADALGLPLVIFRKPGKLPAETISVEYTLEYGKAALEVHKDALTENSRVVLIDDLIATGGTLLAANTLIERLGGKVIEAAAIIDLPALGGSAKLETAGIPYFALTSY</sequence>
<keyword evidence="8 11" id="KW-0328">Glycosyltransferase</keyword>
<dbReference type="PANTHER" id="PTHR11776">
    <property type="entry name" value="ADENINE PHOSPHORIBOSYLTRANSFERASE"/>
    <property type="match status" value="1"/>
</dbReference>
<dbReference type="InterPro" id="IPR050120">
    <property type="entry name" value="Adenine_PRTase"/>
</dbReference>
<dbReference type="GO" id="GO:0006166">
    <property type="term" value="P:purine ribonucleoside salvage"/>
    <property type="evidence" value="ECO:0007669"/>
    <property type="project" value="UniProtKB-UniRule"/>
</dbReference>
<reference evidence="13 14" key="1">
    <citation type="submission" date="2017-03" db="EMBL/GenBank/DDBJ databases">
        <authorList>
            <person name="Afonso C.L."/>
            <person name="Miller P.J."/>
            <person name="Scott M.A."/>
            <person name="Spackman E."/>
            <person name="Goraichik I."/>
            <person name="Dimitrov K.M."/>
            <person name="Suarez D.L."/>
            <person name="Swayne D.E."/>
        </authorList>
    </citation>
    <scope>NUCLEOTIDE SEQUENCE [LARGE SCALE GENOMIC DNA]</scope>
    <source>
        <strain evidence="13">SB41UT1</strain>
    </source>
</reference>
<comment type="pathway">
    <text evidence="3 11">Purine metabolism; AMP biosynthesis via salvage pathway; AMP from adenine: step 1/1.</text>
</comment>
<evidence type="ECO:0000256" key="6">
    <source>
        <dbReference type="ARBA" id="ARBA00011893"/>
    </source>
</evidence>
<gene>
    <name evidence="11 13" type="primary">apt</name>
    <name evidence="13" type="ORF">EHSB41UT_01637</name>
</gene>
<keyword evidence="14" id="KW-1185">Reference proteome</keyword>
<dbReference type="InterPro" id="IPR005764">
    <property type="entry name" value="Ade_phspho_trans"/>
</dbReference>
<name>A0A1X7AHV2_9GAMM</name>
<dbReference type="NCBIfam" id="TIGR01090">
    <property type="entry name" value="apt"/>
    <property type="match status" value="1"/>
</dbReference>
<comment type="function">
    <text evidence="11">Catalyzes a salvage reaction resulting in the formation of AMP, that is energically less costly than de novo synthesis.</text>
</comment>
<proteinExistence type="inferred from homology"/>
<dbReference type="EC" id="2.4.2.7" evidence="6 11"/>
<dbReference type="AlphaFoldDB" id="A0A1X7AHV2"/>
<evidence type="ECO:0000256" key="5">
    <source>
        <dbReference type="ARBA" id="ARBA00011738"/>
    </source>
</evidence>
<comment type="catalytic activity">
    <reaction evidence="1 11">
        <text>AMP + diphosphate = 5-phospho-alpha-D-ribose 1-diphosphate + adenine</text>
        <dbReference type="Rhea" id="RHEA:16609"/>
        <dbReference type="ChEBI" id="CHEBI:16708"/>
        <dbReference type="ChEBI" id="CHEBI:33019"/>
        <dbReference type="ChEBI" id="CHEBI:58017"/>
        <dbReference type="ChEBI" id="CHEBI:456215"/>
        <dbReference type="EC" id="2.4.2.7"/>
    </reaction>
</comment>
<dbReference type="GO" id="GO:0044209">
    <property type="term" value="P:AMP salvage"/>
    <property type="evidence" value="ECO:0007669"/>
    <property type="project" value="UniProtKB-UniRule"/>
</dbReference>
<evidence type="ECO:0000313" key="13">
    <source>
        <dbReference type="EMBL" id="SMA43627.1"/>
    </source>
</evidence>
<comment type="subcellular location">
    <subcellularLocation>
        <location evidence="2 11">Cytoplasm</location>
    </subcellularLocation>
</comment>
<evidence type="ECO:0000256" key="1">
    <source>
        <dbReference type="ARBA" id="ARBA00000868"/>
    </source>
</evidence>
<dbReference type="NCBIfam" id="NF002634">
    <property type="entry name" value="PRK02304.1-3"/>
    <property type="match status" value="1"/>
</dbReference>
<organism evidence="13 14">
    <name type="scientific">Parendozoicomonas haliclonae</name>
    <dbReference type="NCBI Taxonomy" id="1960125"/>
    <lineage>
        <taxon>Bacteria</taxon>
        <taxon>Pseudomonadati</taxon>
        <taxon>Pseudomonadota</taxon>
        <taxon>Gammaproteobacteria</taxon>
        <taxon>Oceanospirillales</taxon>
        <taxon>Endozoicomonadaceae</taxon>
        <taxon>Parendozoicomonas</taxon>
    </lineage>
</organism>
<dbReference type="NCBIfam" id="NF002636">
    <property type="entry name" value="PRK02304.1-5"/>
    <property type="match status" value="1"/>
</dbReference>
<evidence type="ECO:0000256" key="4">
    <source>
        <dbReference type="ARBA" id="ARBA00008391"/>
    </source>
</evidence>
<dbReference type="OrthoDB" id="9803963at2"/>
<dbReference type="GO" id="GO:0005829">
    <property type="term" value="C:cytosol"/>
    <property type="evidence" value="ECO:0007669"/>
    <property type="project" value="TreeGrafter"/>
</dbReference>
<evidence type="ECO:0000256" key="2">
    <source>
        <dbReference type="ARBA" id="ARBA00004496"/>
    </source>
</evidence>
<dbReference type="GO" id="GO:0006168">
    <property type="term" value="P:adenine salvage"/>
    <property type="evidence" value="ECO:0007669"/>
    <property type="project" value="InterPro"/>
</dbReference>
<evidence type="ECO:0000256" key="10">
    <source>
        <dbReference type="ARBA" id="ARBA00022726"/>
    </source>
</evidence>
<dbReference type="GO" id="GO:0003999">
    <property type="term" value="F:adenine phosphoribosyltransferase activity"/>
    <property type="evidence" value="ECO:0007669"/>
    <property type="project" value="UniProtKB-UniRule"/>
</dbReference>
<dbReference type="PANTHER" id="PTHR11776:SF7">
    <property type="entry name" value="PHOSPHORIBOSYLTRANSFERASE DOMAIN-CONTAINING PROTEIN"/>
    <property type="match status" value="1"/>
</dbReference>
<keyword evidence="7 11" id="KW-0963">Cytoplasm</keyword>
<evidence type="ECO:0000256" key="9">
    <source>
        <dbReference type="ARBA" id="ARBA00022679"/>
    </source>
</evidence>
<dbReference type="Pfam" id="PF00156">
    <property type="entry name" value="Pribosyltran"/>
    <property type="match status" value="1"/>
</dbReference>
<dbReference type="HAMAP" id="MF_00004">
    <property type="entry name" value="Aden_phosphoribosyltr"/>
    <property type="match status" value="1"/>
</dbReference>
<comment type="similarity">
    <text evidence="4 11">Belongs to the purine/pyrimidine phosphoribosyltransferase family.</text>
</comment>
<evidence type="ECO:0000256" key="11">
    <source>
        <dbReference type="HAMAP-Rule" id="MF_00004"/>
    </source>
</evidence>